<dbReference type="EMBL" id="GL883010">
    <property type="protein sequence ID" value="EGG21997.1"/>
    <property type="molecule type" value="Genomic_DNA"/>
</dbReference>
<dbReference type="AlphaFoldDB" id="F4PV89"/>
<evidence type="ECO:0000313" key="3">
    <source>
        <dbReference type="Proteomes" id="UP000007797"/>
    </source>
</evidence>
<dbReference type="KEGG" id="dfa:DFA_01885"/>
<dbReference type="GeneID" id="14874214"/>
<proteinExistence type="predicted"/>
<protein>
    <submittedName>
        <fullName evidence="2">Uncharacterized protein</fullName>
    </submittedName>
</protein>
<keyword evidence="3" id="KW-1185">Reference proteome</keyword>
<gene>
    <name evidence="2" type="ORF">DFA_01885</name>
</gene>
<feature type="region of interest" description="Disordered" evidence="1">
    <location>
        <begin position="161"/>
        <end position="192"/>
    </location>
</feature>
<reference evidence="3" key="1">
    <citation type="journal article" date="2011" name="Genome Res.">
        <title>Phylogeny-wide analysis of social amoeba genomes highlights ancient origins for complex intercellular communication.</title>
        <authorList>
            <person name="Heidel A.J."/>
            <person name="Lawal H.M."/>
            <person name="Felder M."/>
            <person name="Schilde C."/>
            <person name="Helps N.R."/>
            <person name="Tunggal B."/>
            <person name="Rivero F."/>
            <person name="John U."/>
            <person name="Schleicher M."/>
            <person name="Eichinger L."/>
            <person name="Platzer M."/>
            <person name="Noegel A.A."/>
            <person name="Schaap P."/>
            <person name="Gloeckner G."/>
        </authorList>
    </citation>
    <scope>NUCLEOTIDE SEQUENCE [LARGE SCALE GENOMIC DNA]</scope>
    <source>
        <strain evidence="3">SH3</strain>
    </source>
</reference>
<evidence type="ECO:0000256" key="1">
    <source>
        <dbReference type="SAM" id="MobiDB-lite"/>
    </source>
</evidence>
<dbReference type="RefSeq" id="XP_004359848.1">
    <property type="nucleotide sequence ID" value="XM_004359791.1"/>
</dbReference>
<dbReference type="Proteomes" id="UP000007797">
    <property type="component" value="Unassembled WGS sequence"/>
</dbReference>
<accession>F4PV89</accession>
<name>F4PV89_CACFS</name>
<organism evidence="2 3">
    <name type="scientific">Cavenderia fasciculata</name>
    <name type="common">Slime mold</name>
    <name type="synonym">Dictyostelium fasciculatum</name>
    <dbReference type="NCBI Taxonomy" id="261658"/>
    <lineage>
        <taxon>Eukaryota</taxon>
        <taxon>Amoebozoa</taxon>
        <taxon>Evosea</taxon>
        <taxon>Eumycetozoa</taxon>
        <taxon>Dictyostelia</taxon>
        <taxon>Acytosteliales</taxon>
        <taxon>Cavenderiaceae</taxon>
        <taxon>Cavenderia</taxon>
    </lineage>
</organism>
<sequence>MEENCQTLNHLLKNNNNNDDNSTVSTTAIPIINKYVVSENEDKDNNCYNEIKEINKINNNNQTKMLLDYIGKADCNDVGDKRELVEYLVMVHRSRAWIPQSSMMIHQTDEINHWSSSSILGKRKQFEETVNLDENQEIQEEEKEIVNFGELLYTEFDDVEVEDEGEECYEEGEEEEEKEKEEEEEDDDDEDEFSFEIEYLPATIQSNMLATDIRFTRIDGKEDDEPIIFKNKQQLQEFVCHQELRTFLIRSQRIISDRLVGTDNKKFRLHLGSVSPSSVDEFLMGHNPDRIAKTTMKYYISKNKYLPPLNTAHYQMTFDLQKEKDSKGKEIIHKYTHQYTKAVFRSFIQIEQVVVDLEIFESFGNDCYFVWVERVVAIVKVELHIQVVAPCAMEEYSNSIDIASVMCSLLGEVESVDIPLHYVVGPVENQLAKQWVRGWENPGGIVTLLPNGAFVTTT</sequence>
<evidence type="ECO:0000313" key="2">
    <source>
        <dbReference type="EMBL" id="EGG21997.1"/>
    </source>
</evidence>